<keyword evidence="4" id="KW-1185">Reference proteome</keyword>
<dbReference type="Gene3D" id="4.10.60.10">
    <property type="entry name" value="Zinc finger, CCHC-type"/>
    <property type="match status" value="1"/>
</dbReference>
<dbReference type="PANTHER" id="PTHR34482">
    <property type="entry name" value="DNA DAMAGE-INDUCIBLE PROTEIN 1-LIKE"/>
    <property type="match status" value="1"/>
</dbReference>
<dbReference type="Pfam" id="PF03732">
    <property type="entry name" value="Retrotrans_gag"/>
    <property type="match status" value="1"/>
</dbReference>
<evidence type="ECO:0000256" key="1">
    <source>
        <dbReference type="PROSITE-ProRule" id="PRU00047"/>
    </source>
</evidence>
<dbReference type="SMART" id="SM00343">
    <property type="entry name" value="ZnF_C2HC"/>
    <property type="match status" value="2"/>
</dbReference>
<dbReference type="SUPFAM" id="SSF57756">
    <property type="entry name" value="Retrovirus zinc finger-like domains"/>
    <property type="match status" value="1"/>
</dbReference>
<evidence type="ECO:0000259" key="2">
    <source>
        <dbReference type="PROSITE" id="PS50158"/>
    </source>
</evidence>
<dbReference type="PANTHER" id="PTHR34482:SF48">
    <property type="entry name" value="GAG PROTEASE POLYPROTEIN"/>
    <property type="match status" value="1"/>
</dbReference>
<dbReference type="InterPro" id="IPR001878">
    <property type="entry name" value="Znf_CCHC"/>
</dbReference>
<sequence>MECLANQKVNLATFMLTSDAHFWWERALQRMMAEATLVNWDNFKRVFLEKYFPDNVRSQKEVKFLELKQRDGTIAEYAAKFDELVCYCSHYHGEGGERAKCIKFVNGLHLEVKAAINYQEIYHYLTLVNKCRIYDRDNRAHATFYKGNGYVRDGRFGGQSRSKTYSAPAKFQGNHARSRSIVGNSFMSGATSIRGSVSTPTSQCKKCGQNGHEHYNCPYKEITCFNCNGKGHISTQCPVLKSTGYVDVEQKEAYGDIAIFKLPKLDQTF</sequence>
<dbReference type="EMBL" id="KQ483710">
    <property type="protein sequence ID" value="KYP42590.1"/>
    <property type="molecule type" value="Genomic_DNA"/>
</dbReference>
<dbReference type="InterPro" id="IPR036875">
    <property type="entry name" value="Znf_CCHC_sf"/>
</dbReference>
<keyword evidence="1" id="KW-0479">Metal-binding</keyword>
<dbReference type="Gramene" id="C.cajan_36217.t">
    <property type="protein sequence ID" value="C.cajan_36217.t"/>
    <property type="gene ID" value="C.cajan_36217"/>
</dbReference>
<dbReference type="PROSITE" id="PS50158">
    <property type="entry name" value="ZF_CCHC"/>
    <property type="match status" value="2"/>
</dbReference>
<dbReference type="OMA" id="MECLANQ"/>
<protein>
    <recommendedName>
        <fullName evidence="2">CCHC-type domain-containing protein</fullName>
    </recommendedName>
</protein>
<dbReference type="GO" id="GO:0008270">
    <property type="term" value="F:zinc ion binding"/>
    <property type="evidence" value="ECO:0007669"/>
    <property type="project" value="UniProtKB-KW"/>
</dbReference>
<proteinExistence type="predicted"/>
<evidence type="ECO:0000313" key="3">
    <source>
        <dbReference type="EMBL" id="KYP42590.1"/>
    </source>
</evidence>
<evidence type="ECO:0000313" key="4">
    <source>
        <dbReference type="Proteomes" id="UP000075243"/>
    </source>
</evidence>
<feature type="domain" description="CCHC-type" evidence="2">
    <location>
        <begin position="204"/>
        <end position="218"/>
    </location>
</feature>
<gene>
    <name evidence="3" type="ORF">KK1_035997</name>
</gene>
<organism evidence="3 4">
    <name type="scientific">Cajanus cajan</name>
    <name type="common">Pigeon pea</name>
    <name type="synonym">Cajanus indicus</name>
    <dbReference type="NCBI Taxonomy" id="3821"/>
    <lineage>
        <taxon>Eukaryota</taxon>
        <taxon>Viridiplantae</taxon>
        <taxon>Streptophyta</taxon>
        <taxon>Embryophyta</taxon>
        <taxon>Tracheophyta</taxon>
        <taxon>Spermatophyta</taxon>
        <taxon>Magnoliopsida</taxon>
        <taxon>eudicotyledons</taxon>
        <taxon>Gunneridae</taxon>
        <taxon>Pentapetalae</taxon>
        <taxon>rosids</taxon>
        <taxon>fabids</taxon>
        <taxon>Fabales</taxon>
        <taxon>Fabaceae</taxon>
        <taxon>Papilionoideae</taxon>
        <taxon>50 kb inversion clade</taxon>
        <taxon>NPAAA clade</taxon>
        <taxon>indigoferoid/millettioid clade</taxon>
        <taxon>Phaseoleae</taxon>
        <taxon>Cajanus</taxon>
    </lineage>
</organism>
<reference evidence="3" key="1">
    <citation type="journal article" date="2012" name="Nat. Biotechnol.">
        <title>Draft genome sequence of pigeonpea (Cajanus cajan), an orphan legume crop of resource-poor farmers.</title>
        <authorList>
            <person name="Varshney R.K."/>
            <person name="Chen W."/>
            <person name="Li Y."/>
            <person name="Bharti A.K."/>
            <person name="Saxena R.K."/>
            <person name="Schlueter J.A."/>
            <person name="Donoghue M.T."/>
            <person name="Azam S."/>
            <person name="Fan G."/>
            <person name="Whaley A.M."/>
            <person name="Farmer A.D."/>
            <person name="Sheridan J."/>
            <person name="Iwata A."/>
            <person name="Tuteja R."/>
            <person name="Penmetsa R.V."/>
            <person name="Wu W."/>
            <person name="Upadhyaya H.D."/>
            <person name="Yang S.P."/>
            <person name="Shah T."/>
            <person name="Saxena K.B."/>
            <person name="Michael T."/>
            <person name="McCombie W.R."/>
            <person name="Yang B."/>
            <person name="Zhang G."/>
            <person name="Yang H."/>
            <person name="Wang J."/>
            <person name="Spillane C."/>
            <person name="Cook D.R."/>
            <person name="May G.D."/>
            <person name="Xu X."/>
            <person name="Jackson S.A."/>
        </authorList>
    </citation>
    <scope>NUCLEOTIDE SEQUENCE [LARGE SCALE GENOMIC DNA]</scope>
</reference>
<dbReference type="Proteomes" id="UP000075243">
    <property type="component" value="Unassembled WGS sequence"/>
</dbReference>
<dbReference type="AlphaFoldDB" id="A0A151RJ39"/>
<dbReference type="Pfam" id="PF00098">
    <property type="entry name" value="zf-CCHC"/>
    <property type="match status" value="1"/>
</dbReference>
<keyword evidence="1" id="KW-0862">Zinc</keyword>
<feature type="domain" description="CCHC-type" evidence="2">
    <location>
        <begin position="224"/>
        <end position="238"/>
    </location>
</feature>
<dbReference type="InterPro" id="IPR005162">
    <property type="entry name" value="Retrotrans_gag_dom"/>
</dbReference>
<name>A0A151RJ39_CAJCA</name>
<keyword evidence="1" id="KW-0863">Zinc-finger</keyword>
<accession>A0A151RJ39</accession>
<dbReference type="GO" id="GO:0003676">
    <property type="term" value="F:nucleic acid binding"/>
    <property type="evidence" value="ECO:0007669"/>
    <property type="project" value="InterPro"/>
</dbReference>